<comment type="caution">
    <text evidence="4">The sequence shown here is derived from an EMBL/GenBank/DDBJ whole genome shotgun (WGS) entry which is preliminary data.</text>
</comment>
<gene>
    <name evidence="4" type="ORF">SAMN02910291_00183</name>
</gene>
<evidence type="ECO:0000313" key="5">
    <source>
        <dbReference type="Proteomes" id="UP000182680"/>
    </source>
</evidence>
<dbReference type="Gene3D" id="1.10.238.10">
    <property type="entry name" value="EF-hand"/>
    <property type="match status" value="1"/>
</dbReference>
<dbReference type="EMBL" id="FPIW01000002">
    <property type="protein sequence ID" value="SFW14203.1"/>
    <property type="molecule type" value="Genomic_DNA"/>
</dbReference>
<dbReference type="Proteomes" id="UP000182680">
    <property type="component" value="Unassembled WGS sequence"/>
</dbReference>
<keyword evidence="2" id="KW-0732">Signal</keyword>
<dbReference type="Pfam" id="PF13202">
    <property type="entry name" value="EF-hand_5"/>
    <property type="match status" value="2"/>
</dbReference>
<name>A0AA94HQP0_DESDE</name>
<evidence type="ECO:0000256" key="1">
    <source>
        <dbReference type="SAM" id="MobiDB-lite"/>
    </source>
</evidence>
<dbReference type="PROSITE" id="PS00018">
    <property type="entry name" value="EF_HAND_1"/>
    <property type="match status" value="1"/>
</dbReference>
<sequence>MTRTLNLPDIPALLKLSLLPLLAAIVLMASPAQAMPGMGGGAGMGDKFDQMDTNKDGKVSREEFKALFPNMRDEAFVAIDQDGDGFISIDEWNAFMKDHSSGMRPNRGMGGGPMGAPGDPMMPNPGNPDLPLVTPPNGN</sequence>
<dbReference type="GO" id="GO:0005509">
    <property type="term" value="F:calcium ion binding"/>
    <property type="evidence" value="ECO:0007669"/>
    <property type="project" value="InterPro"/>
</dbReference>
<dbReference type="InterPro" id="IPR002048">
    <property type="entry name" value="EF_hand_dom"/>
</dbReference>
<dbReference type="PROSITE" id="PS50222">
    <property type="entry name" value="EF_HAND_2"/>
    <property type="match status" value="1"/>
</dbReference>
<dbReference type="InterPro" id="IPR011992">
    <property type="entry name" value="EF-hand-dom_pair"/>
</dbReference>
<evidence type="ECO:0000259" key="3">
    <source>
        <dbReference type="PROSITE" id="PS50222"/>
    </source>
</evidence>
<protein>
    <submittedName>
        <fullName evidence="4">EF hand</fullName>
    </submittedName>
</protein>
<reference evidence="5" key="1">
    <citation type="submission" date="2016-11" db="EMBL/GenBank/DDBJ databases">
        <authorList>
            <person name="Jaros S."/>
            <person name="Januszkiewicz K."/>
            <person name="Wedrychowicz H."/>
        </authorList>
    </citation>
    <scope>NUCLEOTIDE SEQUENCE [LARGE SCALE GENOMIC DNA]</scope>
    <source>
        <strain evidence="5">DSM 7057</strain>
    </source>
</reference>
<dbReference type="SMART" id="SM00054">
    <property type="entry name" value="EFh"/>
    <property type="match status" value="2"/>
</dbReference>
<dbReference type="AlphaFoldDB" id="A0AA94HQP0"/>
<proteinExistence type="predicted"/>
<feature type="signal peptide" evidence="2">
    <location>
        <begin position="1"/>
        <end position="34"/>
    </location>
</feature>
<evidence type="ECO:0000256" key="2">
    <source>
        <dbReference type="SAM" id="SignalP"/>
    </source>
</evidence>
<organism evidence="4 5">
    <name type="scientific">Desulfovibrio desulfuricans</name>
    <dbReference type="NCBI Taxonomy" id="876"/>
    <lineage>
        <taxon>Bacteria</taxon>
        <taxon>Pseudomonadati</taxon>
        <taxon>Thermodesulfobacteriota</taxon>
        <taxon>Desulfovibrionia</taxon>
        <taxon>Desulfovibrionales</taxon>
        <taxon>Desulfovibrionaceae</taxon>
        <taxon>Desulfovibrio</taxon>
    </lineage>
</organism>
<dbReference type="InterPro" id="IPR018247">
    <property type="entry name" value="EF_Hand_1_Ca_BS"/>
</dbReference>
<dbReference type="RefSeq" id="WP_015939125.1">
    <property type="nucleotide sequence ID" value="NZ_FPIW01000002.1"/>
</dbReference>
<feature type="region of interest" description="Disordered" evidence="1">
    <location>
        <begin position="98"/>
        <end position="139"/>
    </location>
</feature>
<feature type="chain" id="PRO_5041644159" evidence="2">
    <location>
        <begin position="35"/>
        <end position="139"/>
    </location>
</feature>
<evidence type="ECO:0000313" key="4">
    <source>
        <dbReference type="EMBL" id="SFW14203.1"/>
    </source>
</evidence>
<accession>A0AA94HQP0</accession>
<feature type="domain" description="EF-hand" evidence="3">
    <location>
        <begin position="73"/>
        <end position="102"/>
    </location>
</feature>
<dbReference type="SUPFAM" id="SSF47473">
    <property type="entry name" value="EF-hand"/>
    <property type="match status" value="1"/>
</dbReference>